<gene>
    <name evidence="2" type="ORF">RUN39_v1_780033</name>
</gene>
<evidence type="ECO:0000256" key="1">
    <source>
        <dbReference type="SAM" id="MobiDB-lite"/>
    </source>
</evidence>
<accession>A0A0S4TWI0</accession>
<protein>
    <submittedName>
        <fullName evidence="2">Conserved hypothethical protein</fullName>
    </submittedName>
</protein>
<feature type="compositionally biased region" description="Basic and acidic residues" evidence="1">
    <location>
        <begin position="1"/>
        <end position="10"/>
    </location>
</feature>
<sequence length="355" mass="40857">MKVAESHPAFEDTSPMADTDAGPSTYLARLRKRLAQKGHTLLDDEWRGRNVRYRFRCAHGHETSRSGNHALRSPLDCPTCEGEAKLARLQQIAQHAGGECLSTRYSYNAAKYRFRCRFGHEFEMRGERLLKGGWCPRCAFIRRGEARRDPTGLARIQEAARKRGGEWLPQPYALMTDAYRFRCAEGHEWTAPGSAVVYGKWCLLCGNKASGDACRRKDGLDELHRIAQEHGGQCLSHHYQNARTRYHFRCAQGHEWGTMGWNVLRGTWCLKCANSRHKLSIETMREMAAERGGLCVSDTYVDLQTKLEWECARGHRWHSKPHNIRVGHWCPQCAHLSRITRHKTRLQRRYEAVEV</sequence>
<evidence type="ECO:0000313" key="2">
    <source>
        <dbReference type="EMBL" id="CUV14404.1"/>
    </source>
</evidence>
<proteinExistence type="predicted"/>
<organism evidence="2">
    <name type="scientific">Ralstonia solanacearum</name>
    <name type="common">Pseudomonas solanacearum</name>
    <dbReference type="NCBI Taxonomy" id="305"/>
    <lineage>
        <taxon>Bacteria</taxon>
        <taxon>Pseudomonadati</taxon>
        <taxon>Pseudomonadota</taxon>
        <taxon>Betaproteobacteria</taxon>
        <taxon>Burkholderiales</taxon>
        <taxon>Burkholderiaceae</taxon>
        <taxon>Ralstonia</taxon>
        <taxon>Ralstonia solanacearum species complex</taxon>
    </lineage>
</organism>
<name>A0A0S4TWI0_RALSL</name>
<reference evidence="2" key="1">
    <citation type="submission" date="2015-10" db="EMBL/GenBank/DDBJ databases">
        <authorList>
            <person name="Gilbert D.G."/>
        </authorList>
    </citation>
    <scope>NUCLEOTIDE SEQUENCE</scope>
    <source>
        <strain evidence="2">Phyl III-seqv23</strain>
    </source>
</reference>
<feature type="region of interest" description="Disordered" evidence="1">
    <location>
        <begin position="1"/>
        <end position="22"/>
    </location>
</feature>
<dbReference type="EMBL" id="LN899819">
    <property type="protein sequence ID" value="CUV14404.1"/>
    <property type="molecule type" value="Genomic_DNA"/>
</dbReference>
<dbReference type="AlphaFoldDB" id="A0A0S4TWI0"/>